<dbReference type="KEGG" id="lip:LI1074"/>
<gene>
    <name evidence="2" type="ordered locus">LI1074</name>
</gene>
<keyword evidence="3" id="KW-1185">Reference proteome</keyword>
<dbReference type="HOGENOM" id="CLU_301055_0_0_7"/>
<feature type="domain" description="PD-(D/E)XK endonuclease-like" evidence="1">
    <location>
        <begin position="685"/>
        <end position="976"/>
    </location>
</feature>
<evidence type="ECO:0000259" key="1">
    <source>
        <dbReference type="Pfam" id="PF12705"/>
    </source>
</evidence>
<dbReference type="SUPFAM" id="SSF52540">
    <property type="entry name" value="P-loop containing nucleoside triphosphate hydrolases"/>
    <property type="match status" value="1"/>
</dbReference>
<dbReference type="InterPro" id="IPR011335">
    <property type="entry name" value="Restrct_endonuc-II-like"/>
</dbReference>
<dbReference type="InterPro" id="IPR038726">
    <property type="entry name" value="PDDEXK_AddAB-type"/>
</dbReference>
<organism evidence="2 3">
    <name type="scientific">Lawsonia intracellularis (strain PHE/MN1-00)</name>
    <dbReference type="NCBI Taxonomy" id="363253"/>
    <lineage>
        <taxon>Bacteria</taxon>
        <taxon>Pseudomonadati</taxon>
        <taxon>Thermodesulfobacteriota</taxon>
        <taxon>Desulfovibrionia</taxon>
        <taxon>Desulfovibrionales</taxon>
        <taxon>Desulfovibrionaceae</taxon>
        <taxon>Lawsonia</taxon>
    </lineage>
</organism>
<evidence type="ECO:0000313" key="2">
    <source>
        <dbReference type="EMBL" id="CAJ55128.1"/>
    </source>
</evidence>
<dbReference type="SUPFAM" id="SSF52980">
    <property type="entry name" value="Restriction endonuclease-like"/>
    <property type="match status" value="1"/>
</dbReference>
<dbReference type="EMBL" id="AM180252">
    <property type="protein sequence ID" value="CAJ55128.1"/>
    <property type="molecule type" value="Genomic_DNA"/>
</dbReference>
<protein>
    <submittedName>
        <fullName evidence="2">RecB family exonuclease</fullName>
    </submittedName>
</protein>
<dbReference type="Proteomes" id="UP000002430">
    <property type="component" value="Chromosome"/>
</dbReference>
<dbReference type="RefSeq" id="WP_011527157.1">
    <property type="nucleotide sequence ID" value="NC_008011.1"/>
</dbReference>
<dbReference type="InterPro" id="IPR027417">
    <property type="entry name" value="P-loop_NTPase"/>
</dbReference>
<keyword evidence="2" id="KW-0269">Exonuclease</keyword>
<dbReference type="OrthoDB" id="9766257at2"/>
<dbReference type="Gene3D" id="3.90.320.10">
    <property type="match status" value="1"/>
</dbReference>
<reference evidence="2 3" key="1">
    <citation type="submission" date="2005-11" db="EMBL/GenBank/DDBJ databases">
        <title>The complete genome sequence of Lawsonia intracellularis: the causative agent of proliferative enteropathy.</title>
        <authorList>
            <person name="Kaur K."/>
            <person name="Zhang Q."/>
            <person name="Beckler D."/>
            <person name="Munir S."/>
            <person name="Li L."/>
            <person name="Kinsley K."/>
            <person name="Herron L."/>
            <person name="Peterson A."/>
            <person name="May B."/>
            <person name="Singh S."/>
            <person name="Gebhart C."/>
            <person name="Kapur V."/>
        </authorList>
    </citation>
    <scope>NUCLEOTIDE SEQUENCE [LARGE SCALE GENOMIC DNA]</scope>
    <source>
        <strain evidence="2 3">PHE/MN1-00</strain>
    </source>
</reference>
<dbReference type="eggNOG" id="COG2887">
    <property type="taxonomic scope" value="Bacteria"/>
</dbReference>
<proteinExistence type="predicted"/>
<sequence length="979" mass="113187">MQGPPFLIIPWERDFLECLSSIIIKETDGHLDKAAVIFMHDRPRRYLTAYFQQHPELSKPCILPYILTIQELLSCLYLEQHTSLCYEAGLLDQVDLLFSCVEQLSALNVSLFNLLSKGGEVGFFPWGLQLASVFEECFTQGLKPRDLLYTEGEVAPFGTALLASLGQIFLLYKQKLEQEGMTTPALKAYVLAEQIRQSTFDLPSFLKQKSIFLAGFSTLTGTENIIFRYLWEKGAKICLHVDSSLADTGKGHWACSSQAKWIQSWNASTELVFQTKPVKKTWHFFAGYDLHSQLEKLQDDFSLHEDIQTSTAIVLTNSKSLLPILHHLPHKNCNISLGYPLNKSLLFRLLENIFKIRELQQEDGTIYWKSLLHLIRHPYLRFLKIDGFELYSLLHKLEQWIVNGQKYIDLNMFFREVEYEQPHKKYDFSESECLLLKQLIKVTVENCITIDTLAKFADFLSILCDFLLQFGYESWQRFPLDAECLFRLVHKVIPALKDNRMAHTVLSWDLLQSMVVALIHDERVPFEADPITGLQVLGMLETRLLHFSKVFLIDVTDDQLPGNPIRSSLLPDSLRKILGLPNAHDRDVLTAYTFYRLLAGAKEVYLYWQEGIEVSNSFEGKKQKSRFVEEILWEEEQSIGSQITPGDYILNIAKPEVSPPLRRRRHIIKTPAIQRQLNSILSHPVSATQLDTYLMCPLRFYFERVAMVRPVEVVNEDDDPASVGQLLHKVLKVFFMDYVGKECIKEDLSNERLRMLFKEELLSSGLINSLPPESSMMLSLSGPEKLVRFLSRQPDKTKIIYLEKYFQATLQINGNTRVLEGILDRVDKRGNEGVIIFDYKTGRIKNNSDKLWQDESIWSNLESFDLTSCIEHPEKADELLFTLSEKISTIQLLYYIYLYRDATGEEIQDAAFISLGEDGAEYWLMRDLAANIKEDIILNKIPKLLKFLLYHMEYRLEIRPHEGRHCNWCSWNNLCKVNG</sequence>
<dbReference type="AlphaFoldDB" id="Q1MPE9"/>
<name>Q1MPE9_LAWIP</name>
<dbReference type="GO" id="GO:0004527">
    <property type="term" value="F:exonuclease activity"/>
    <property type="evidence" value="ECO:0007669"/>
    <property type="project" value="UniProtKB-KW"/>
</dbReference>
<keyword evidence="2" id="KW-0540">Nuclease</keyword>
<dbReference type="Pfam" id="PF12705">
    <property type="entry name" value="PDDEXK_1"/>
    <property type="match status" value="1"/>
</dbReference>
<evidence type="ECO:0000313" key="3">
    <source>
        <dbReference type="Proteomes" id="UP000002430"/>
    </source>
</evidence>
<accession>Q1MPE9</accession>
<keyword evidence="2" id="KW-0378">Hydrolase</keyword>
<dbReference type="InterPro" id="IPR011604">
    <property type="entry name" value="PDDEXK-like_dom_sf"/>
</dbReference>
<dbReference type="STRING" id="363253.LI1074"/>